<proteinExistence type="predicted"/>
<evidence type="ECO:0000256" key="2">
    <source>
        <dbReference type="SAM" id="Phobius"/>
    </source>
</evidence>
<reference evidence="3" key="1">
    <citation type="journal article" date="2022" name="Syst. Appl. Microbiol.">
        <title>Natronocalculus amylovorans gen. nov., sp. nov., and Natranaeroarchaeum aerophilus sp. nov., dominant culturable amylolytic natronoarchaea from hypersaline soda lakes in southwestern Siberia.</title>
        <authorList>
            <person name="Sorokin D.Y."/>
            <person name="Elcheninov A.G."/>
            <person name="Khizhniak T.V."/>
            <person name="Koenen M."/>
            <person name="Bale N.J."/>
            <person name="Damste J.S.S."/>
            <person name="Kublanov I.V."/>
        </authorList>
    </citation>
    <scope>NUCLEOTIDE SEQUENCE</scope>
    <source>
        <strain evidence="3">AArc-St2</strain>
    </source>
</reference>
<accession>A0AAE3FV13</accession>
<feature type="transmembrane region" description="Helical" evidence="2">
    <location>
        <begin position="138"/>
        <end position="167"/>
    </location>
</feature>
<organism evidence="3 4">
    <name type="scientific">Natronocalculus amylovorans</name>
    <dbReference type="NCBI Taxonomy" id="2917812"/>
    <lineage>
        <taxon>Archaea</taxon>
        <taxon>Methanobacteriati</taxon>
        <taxon>Methanobacteriota</taxon>
        <taxon>Stenosarchaea group</taxon>
        <taxon>Halobacteria</taxon>
        <taxon>Halobacteriales</taxon>
        <taxon>Haloferacaceae</taxon>
        <taxon>Natronocalculus</taxon>
    </lineage>
</organism>
<keyword evidence="2" id="KW-1133">Transmembrane helix</keyword>
<feature type="compositionally biased region" description="Basic and acidic residues" evidence="1">
    <location>
        <begin position="44"/>
        <end position="54"/>
    </location>
</feature>
<evidence type="ECO:0000313" key="4">
    <source>
        <dbReference type="Proteomes" id="UP001203207"/>
    </source>
</evidence>
<evidence type="ECO:0000256" key="1">
    <source>
        <dbReference type="SAM" id="MobiDB-lite"/>
    </source>
</evidence>
<keyword evidence="2" id="KW-0472">Membrane</keyword>
<protein>
    <submittedName>
        <fullName evidence="3">Uncharacterized protein</fullName>
    </submittedName>
</protein>
<dbReference type="Proteomes" id="UP001203207">
    <property type="component" value="Unassembled WGS sequence"/>
</dbReference>
<dbReference type="EMBL" id="JAKRVX010000001">
    <property type="protein sequence ID" value="MCL9816127.1"/>
    <property type="molecule type" value="Genomic_DNA"/>
</dbReference>
<dbReference type="RefSeq" id="WP_250583080.1">
    <property type="nucleotide sequence ID" value="NZ_JAKRVX010000001.1"/>
</dbReference>
<keyword evidence="2" id="KW-0812">Transmembrane</keyword>
<feature type="transmembrane region" description="Helical" evidence="2">
    <location>
        <begin position="99"/>
        <end position="126"/>
    </location>
</feature>
<feature type="compositionally biased region" description="Basic and acidic residues" evidence="1">
    <location>
        <begin position="1"/>
        <end position="17"/>
    </location>
</feature>
<feature type="transmembrane region" description="Helical" evidence="2">
    <location>
        <begin position="187"/>
        <end position="215"/>
    </location>
</feature>
<dbReference type="AlphaFoldDB" id="A0AAE3FV13"/>
<gene>
    <name evidence="3" type="ORF">AArcSt2_04140</name>
</gene>
<evidence type="ECO:0000313" key="3">
    <source>
        <dbReference type="EMBL" id="MCL9816127.1"/>
    </source>
</evidence>
<feature type="region of interest" description="Disordered" evidence="1">
    <location>
        <begin position="1"/>
        <end position="75"/>
    </location>
</feature>
<name>A0AAE3FV13_9EURY</name>
<comment type="caution">
    <text evidence="3">The sequence shown here is derived from an EMBL/GenBank/DDBJ whole genome shotgun (WGS) entry which is preliminary data.</text>
</comment>
<keyword evidence="4" id="KW-1185">Reference proteome</keyword>
<sequence>MAPPTDDKPTEFDENTDHTSSQSADHSETVSEPPPTRSDVTDPSDAHESTRTDTDVTAPVETQQPEDAIEPPSAQRPPVIEEAAETEMNKTGLAVDSSWWYWVAAVPLYVIGGIVGSILVGVLFLFTITIDIVGAGGIATGLFTVIVVLVAAAFGLFGIALLFLFPIGIYLDAKEITDADVDWDPDAVLYGLMAAGSAFLTAFTLSLVVALYYLYRRHQYLGEP</sequence>
<reference evidence="3" key="2">
    <citation type="submission" date="2022-02" db="EMBL/GenBank/DDBJ databases">
        <authorList>
            <person name="Elcheninov A.G."/>
            <person name="Sorokin D.Y."/>
            <person name="Kublanov I.V."/>
        </authorList>
    </citation>
    <scope>NUCLEOTIDE SEQUENCE</scope>
    <source>
        <strain evidence="3">AArc-St2</strain>
    </source>
</reference>